<comment type="caution">
    <text evidence="2">The sequence shown here is derived from an EMBL/GenBank/DDBJ whole genome shotgun (WGS) entry which is preliminary data.</text>
</comment>
<dbReference type="EMBL" id="JAKRKC020000001">
    <property type="protein sequence ID" value="MCK2215529.1"/>
    <property type="molecule type" value="Genomic_DNA"/>
</dbReference>
<reference evidence="2 3" key="1">
    <citation type="submission" date="2022-04" db="EMBL/GenBank/DDBJ databases">
        <title>Genome draft of Actinomadura sp. ATCC 31491.</title>
        <authorList>
            <person name="Shi X."/>
            <person name="Du Y."/>
        </authorList>
    </citation>
    <scope>NUCLEOTIDE SEQUENCE [LARGE SCALE GENOMIC DNA]</scope>
    <source>
        <strain evidence="2 3">ATCC 31491</strain>
    </source>
</reference>
<evidence type="ECO:0000313" key="2">
    <source>
        <dbReference type="EMBL" id="MCK2215529.1"/>
    </source>
</evidence>
<keyword evidence="3" id="KW-1185">Reference proteome</keyword>
<name>A0ABT0FT59_9ACTN</name>
<gene>
    <name evidence="2" type="ORF">MF672_017300</name>
</gene>
<sequence length="175" mass="17972">MALTPKNDSPTTGPDAPAASTPDAATDADDSSAPRSPDSNSTPNGTGPNGSGPNGSGPNGIGSTTTTDPSYSGDPSRGSGTLASDELSAQLPQQLMSPHVTETMSGDSRQALFGLLAIAGVALCLSGAAWLTMRYNPRLAFLLAARHDTPAPPSSTTQLNRLRRDSTGWRWQRPP</sequence>
<proteinExistence type="predicted"/>
<dbReference type="Proteomes" id="UP001317259">
    <property type="component" value="Unassembled WGS sequence"/>
</dbReference>
<organism evidence="2 3">
    <name type="scientific">Actinomadura luzonensis</name>
    <dbReference type="NCBI Taxonomy" id="2805427"/>
    <lineage>
        <taxon>Bacteria</taxon>
        <taxon>Bacillati</taxon>
        <taxon>Actinomycetota</taxon>
        <taxon>Actinomycetes</taxon>
        <taxon>Streptosporangiales</taxon>
        <taxon>Thermomonosporaceae</taxon>
        <taxon>Actinomadura</taxon>
    </lineage>
</organism>
<evidence type="ECO:0000313" key="3">
    <source>
        <dbReference type="Proteomes" id="UP001317259"/>
    </source>
</evidence>
<feature type="region of interest" description="Disordered" evidence="1">
    <location>
        <begin position="1"/>
        <end position="90"/>
    </location>
</feature>
<feature type="compositionally biased region" description="Gly residues" evidence="1">
    <location>
        <begin position="47"/>
        <end position="60"/>
    </location>
</feature>
<protein>
    <submittedName>
        <fullName evidence="2">Uncharacterized protein</fullName>
    </submittedName>
</protein>
<accession>A0ABT0FT59</accession>
<evidence type="ECO:0000256" key="1">
    <source>
        <dbReference type="SAM" id="MobiDB-lite"/>
    </source>
</evidence>
<dbReference type="RefSeq" id="WP_242376044.1">
    <property type="nucleotide sequence ID" value="NZ_JAKRKC020000001.1"/>
</dbReference>
<feature type="compositionally biased region" description="Low complexity" evidence="1">
    <location>
        <begin position="8"/>
        <end position="46"/>
    </location>
</feature>